<name>A0A367PRB6_CUPNE</name>
<dbReference type="Proteomes" id="UP000253501">
    <property type="component" value="Unassembled WGS sequence"/>
</dbReference>
<organism evidence="1 2">
    <name type="scientific">Cupriavidus necator</name>
    <name type="common">Alcaligenes eutrophus</name>
    <name type="synonym">Ralstonia eutropha</name>
    <dbReference type="NCBI Taxonomy" id="106590"/>
    <lineage>
        <taxon>Bacteria</taxon>
        <taxon>Pseudomonadati</taxon>
        <taxon>Pseudomonadota</taxon>
        <taxon>Betaproteobacteria</taxon>
        <taxon>Burkholderiales</taxon>
        <taxon>Burkholderiaceae</taxon>
        <taxon>Cupriavidus</taxon>
    </lineage>
</organism>
<reference evidence="1 2" key="1">
    <citation type="submission" date="2018-04" db="EMBL/GenBank/DDBJ databases">
        <title>Cupriavidus necator CR12 genome sequencing and assembly.</title>
        <authorList>
            <person name="Ben Fekih I."/>
            <person name="Mazhar H.S."/>
            <person name="Bello S.K."/>
            <person name="Rensing C."/>
        </authorList>
    </citation>
    <scope>NUCLEOTIDE SEQUENCE [LARGE SCALE GENOMIC DNA]</scope>
    <source>
        <strain evidence="1 2">CR12</strain>
    </source>
</reference>
<evidence type="ECO:0000313" key="2">
    <source>
        <dbReference type="Proteomes" id="UP000253501"/>
    </source>
</evidence>
<protein>
    <submittedName>
        <fullName evidence="1">Uncharacterized protein</fullName>
    </submittedName>
</protein>
<comment type="caution">
    <text evidence="1">The sequence shown here is derived from an EMBL/GenBank/DDBJ whole genome shotgun (WGS) entry which is preliminary data.</text>
</comment>
<evidence type="ECO:0000313" key="1">
    <source>
        <dbReference type="EMBL" id="RCJ10460.1"/>
    </source>
</evidence>
<proteinExistence type="predicted"/>
<dbReference type="EMBL" id="QDHA01000001">
    <property type="protein sequence ID" value="RCJ10460.1"/>
    <property type="molecule type" value="Genomic_DNA"/>
</dbReference>
<dbReference type="AlphaFoldDB" id="A0A367PRB6"/>
<dbReference type="RefSeq" id="WP_114130197.1">
    <property type="nucleotide sequence ID" value="NZ_CP068436.1"/>
</dbReference>
<sequence length="60" mass="6849">MKVILNDTIRKLRNDPAGAKALREFIATGKMNDESKIITIQDKEKNRKTQVRLKIIPTQG</sequence>
<gene>
    <name evidence="1" type="ORF">DDK22_00405</name>
</gene>
<accession>A0A367PRB6</accession>